<keyword evidence="2" id="KW-1185">Reference proteome</keyword>
<evidence type="ECO:0000313" key="2">
    <source>
        <dbReference type="Proteomes" id="UP000266673"/>
    </source>
</evidence>
<proteinExistence type="predicted"/>
<sequence>MTRKDKKNRTCGCWGHTCAIPQKLQEHLKRKNPCRPHIFQKIRDEHFDICQKHHLFE</sequence>
<accession>A0A397TY82</accession>
<gene>
    <name evidence="1" type="ORF">C2G38_2237700</name>
</gene>
<dbReference type="AlphaFoldDB" id="A0A397TY82"/>
<comment type="caution">
    <text evidence="1">The sequence shown here is derived from an EMBL/GenBank/DDBJ whole genome shotgun (WGS) entry which is preliminary data.</text>
</comment>
<dbReference type="EMBL" id="QKWP01007304">
    <property type="protein sequence ID" value="RIA99804.1"/>
    <property type="molecule type" value="Genomic_DNA"/>
</dbReference>
<protein>
    <submittedName>
        <fullName evidence="1">Uncharacterized protein</fullName>
    </submittedName>
</protein>
<dbReference type="Proteomes" id="UP000266673">
    <property type="component" value="Unassembled WGS sequence"/>
</dbReference>
<evidence type="ECO:0000313" key="1">
    <source>
        <dbReference type="EMBL" id="RIA99804.1"/>
    </source>
</evidence>
<reference evidence="1 2" key="1">
    <citation type="submission" date="2018-06" db="EMBL/GenBank/DDBJ databases">
        <title>Comparative genomics reveals the genomic features of Rhizophagus irregularis, R. cerebriforme, R. diaphanum and Gigaspora rosea, and their symbiotic lifestyle signature.</title>
        <authorList>
            <person name="Morin E."/>
            <person name="San Clemente H."/>
            <person name="Chen E.C.H."/>
            <person name="De La Providencia I."/>
            <person name="Hainaut M."/>
            <person name="Kuo A."/>
            <person name="Kohler A."/>
            <person name="Murat C."/>
            <person name="Tang N."/>
            <person name="Roy S."/>
            <person name="Loubradou J."/>
            <person name="Henrissat B."/>
            <person name="Grigoriev I.V."/>
            <person name="Corradi N."/>
            <person name="Roux C."/>
            <person name="Martin F.M."/>
        </authorList>
    </citation>
    <scope>NUCLEOTIDE SEQUENCE [LARGE SCALE GENOMIC DNA]</scope>
    <source>
        <strain evidence="1 2">DAOM 194757</strain>
    </source>
</reference>
<organism evidence="1 2">
    <name type="scientific">Gigaspora rosea</name>
    <dbReference type="NCBI Taxonomy" id="44941"/>
    <lineage>
        <taxon>Eukaryota</taxon>
        <taxon>Fungi</taxon>
        <taxon>Fungi incertae sedis</taxon>
        <taxon>Mucoromycota</taxon>
        <taxon>Glomeromycotina</taxon>
        <taxon>Glomeromycetes</taxon>
        <taxon>Diversisporales</taxon>
        <taxon>Gigasporaceae</taxon>
        <taxon>Gigaspora</taxon>
    </lineage>
</organism>
<name>A0A397TY82_9GLOM</name>
<dbReference type="OrthoDB" id="2423445at2759"/>